<dbReference type="RefSeq" id="WP_057706797.1">
    <property type="nucleotide sequence ID" value="NZ_JQCL01000074.1"/>
</dbReference>
<dbReference type="OrthoDB" id="9815825at2"/>
<dbReference type="InterPro" id="IPR036291">
    <property type="entry name" value="NAD(P)-bd_dom_sf"/>
</dbReference>
<proteinExistence type="predicted"/>
<dbReference type="AlphaFoldDB" id="A0A0R2MCH9"/>
<dbReference type="InterPro" id="IPR051317">
    <property type="entry name" value="Gfo/Idh/MocA_oxidoreduct"/>
</dbReference>
<dbReference type="GO" id="GO:0000166">
    <property type="term" value="F:nucleotide binding"/>
    <property type="evidence" value="ECO:0007669"/>
    <property type="project" value="InterPro"/>
</dbReference>
<dbReference type="Proteomes" id="UP000051783">
    <property type="component" value="Unassembled WGS sequence"/>
</dbReference>
<gene>
    <name evidence="2" type="ORF">IV64_GL000186</name>
</gene>
<evidence type="ECO:0000313" key="3">
    <source>
        <dbReference type="Proteomes" id="UP000051783"/>
    </source>
</evidence>
<accession>A0A0R2MCH9</accession>
<name>A0A0R2MCH9_9LACO</name>
<dbReference type="PANTHER" id="PTHR43708:SF4">
    <property type="entry name" value="OXIDOREDUCTASE YCEM-RELATED"/>
    <property type="match status" value="1"/>
</dbReference>
<organism evidence="2 3">
    <name type="scientific">Lactiplantibacillus xiangfangensis</name>
    <dbReference type="NCBI Taxonomy" id="942150"/>
    <lineage>
        <taxon>Bacteria</taxon>
        <taxon>Bacillati</taxon>
        <taxon>Bacillota</taxon>
        <taxon>Bacilli</taxon>
        <taxon>Lactobacillales</taxon>
        <taxon>Lactobacillaceae</taxon>
        <taxon>Lactiplantibacillus</taxon>
    </lineage>
</organism>
<dbReference type="PATRIC" id="fig|942150.3.peg.193"/>
<dbReference type="EMBL" id="JQCL01000074">
    <property type="protein sequence ID" value="KRO09059.1"/>
    <property type="molecule type" value="Genomic_DNA"/>
</dbReference>
<dbReference type="SUPFAM" id="SSF51735">
    <property type="entry name" value="NAD(P)-binding Rossmann-fold domains"/>
    <property type="match status" value="1"/>
</dbReference>
<comment type="caution">
    <text evidence="2">The sequence shown here is derived from an EMBL/GenBank/DDBJ whole genome shotgun (WGS) entry which is preliminary data.</text>
</comment>
<dbReference type="PANTHER" id="PTHR43708">
    <property type="entry name" value="CONSERVED EXPRESSED OXIDOREDUCTASE (EUROFUNG)"/>
    <property type="match status" value="1"/>
</dbReference>
<reference evidence="2 3" key="1">
    <citation type="journal article" date="2015" name="Genome Announc.">
        <title>Expanding the biotechnology potential of lactobacilli through comparative genomics of 213 strains and associated genera.</title>
        <authorList>
            <person name="Sun Z."/>
            <person name="Harris H.M."/>
            <person name="McCann A."/>
            <person name="Guo C."/>
            <person name="Argimon S."/>
            <person name="Zhang W."/>
            <person name="Yang X."/>
            <person name="Jeffery I.B."/>
            <person name="Cooney J.C."/>
            <person name="Kagawa T.F."/>
            <person name="Liu W."/>
            <person name="Song Y."/>
            <person name="Salvetti E."/>
            <person name="Wrobel A."/>
            <person name="Rasinkangas P."/>
            <person name="Parkhill J."/>
            <person name="Rea M.C."/>
            <person name="O'Sullivan O."/>
            <person name="Ritari J."/>
            <person name="Douillard F.P."/>
            <person name="Paul Ross R."/>
            <person name="Yang R."/>
            <person name="Briner A.E."/>
            <person name="Felis G.E."/>
            <person name="de Vos W.M."/>
            <person name="Barrangou R."/>
            <person name="Klaenhammer T.R."/>
            <person name="Caufield P.W."/>
            <person name="Cui Y."/>
            <person name="Zhang H."/>
            <person name="O'Toole P.W."/>
        </authorList>
    </citation>
    <scope>NUCLEOTIDE SEQUENCE [LARGE SCALE GENOMIC DNA]</scope>
    <source>
        <strain evidence="2 3">LMG 26013</strain>
    </source>
</reference>
<dbReference type="Gene3D" id="3.30.360.10">
    <property type="entry name" value="Dihydrodipicolinate Reductase, domain 2"/>
    <property type="match status" value="1"/>
</dbReference>
<dbReference type="InterPro" id="IPR000683">
    <property type="entry name" value="Gfo/Idh/MocA-like_OxRdtase_N"/>
</dbReference>
<dbReference type="Gene3D" id="3.40.50.720">
    <property type="entry name" value="NAD(P)-binding Rossmann-like Domain"/>
    <property type="match status" value="1"/>
</dbReference>
<feature type="domain" description="Gfo/Idh/MocA-like oxidoreductase N-terminal" evidence="1">
    <location>
        <begin position="2"/>
        <end position="121"/>
    </location>
</feature>
<dbReference type="SUPFAM" id="SSF55347">
    <property type="entry name" value="Glyceraldehyde-3-phosphate dehydrogenase-like, C-terminal domain"/>
    <property type="match status" value="1"/>
</dbReference>
<dbReference type="Pfam" id="PF01408">
    <property type="entry name" value="GFO_IDH_MocA"/>
    <property type="match status" value="1"/>
</dbReference>
<evidence type="ECO:0000259" key="1">
    <source>
        <dbReference type="Pfam" id="PF01408"/>
    </source>
</evidence>
<keyword evidence="3" id="KW-1185">Reference proteome</keyword>
<protein>
    <submittedName>
        <fullName evidence="2">Oxidoreductase</fullName>
    </submittedName>
</protein>
<dbReference type="STRING" id="942150.IV64_GL000186"/>
<evidence type="ECO:0000313" key="2">
    <source>
        <dbReference type="EMBL" id="KRO09059.1"/>
    </source>
</evidence>
<sequence length="300" mass="32997">MLKIGVIGLGNIAQKAYLPVFAGMQDQYEFHLTTRNPEKREKLAAKYGFQNTHANLDELIAVHPAAVFVHTPTTTHAPIIRQLLENGINVYVDKPVATDLQDVQALYDLAASRHLMLTCGFNRRFAPLNQQLKALPDKQMITVEKVRTTGGQDPETAVFDLMIHAVDTGLFLLDEPLAATDGRILQTETGALGQGYLTAQTSREQLQVVTNMYGGVNLEQATVQTIHGRATVNDLSTLTQYQTAQTQTTAFPDWEPTLEKRGFAPLIRAFLTAVTTHGVNPVDPTSAITSHAVCRHLLSR</sequence>